<keyword evidence="7 14" id="KW-0812">Transmembrane</keyword>
<feature type="transmembrane region" description="Helical" evidence="14">
    <location>
        <begin position="67"/>
        <end position="89"/>
    </location>
</feature>
<feature type="transmembrane region" description="Helical" evidence="14">
    <location>
        <begin position="183"/>
        <end position="205"/>
    </location>
</feature>
<feature type="transmembrane region" description="Helical" evidence="14">
    <location>
        <begin position="327"/>
        <end position="350"/>
    </location>
</feature>
<sequence>MLPIAHVFSKLIMLFSCMFIVPAGVGVIYKDHTLEAFLLSGVVGLAVGLFAWAATRRFEHELKPRDGFILVVALWVGFAATAAIPFMLFDSSLSFTDAFFEAMSALTTNGATVLFSLDVLPPAINFWRHFMQWMGGMGIIVLAVAILPLLGVGGMQVYKAETPGPMKDAKLAPRITQAAKSLWTMYCILTVLCMGMLYMAGMSVFDAVCHGLSTVALGGFSTRDTSVGHYDSLPIELVIAGFTLLSATNYATHFLAWKKRSAAPYRIDTEFISMMLVILSSILMLAVYLWWQGVYGLGESLRHVSFNLISIATASGFASTDYGQWPLFVPVWMLFLSCFTACSGSVGGGIKMIRSLILFRQAQREMTQLLHPQAIIPLKVNGRTMSDSVAFSVLGFIFVYILSVVVLTFVLLGSGLDFQTAASAIVSCINNAGPGLGEVGPAANYAGLNDFQTWVCSVAMLLGRLEIFTILILFTPAFWRK</sequence>
<evidence type="ECO:0000256" key="9">
    <source>
        <dbReference type="ARBA" id="ARBA00022989"/>
    </source>
</evidence>
<feature type="binding site" evidence="13">
    <location>
        <position position="218"/>
    </location>
    <ligand>
        <name>K(+)</name>
        <dbReference type="ChEBI" id="CHEBI:29103"/>
    </ligand>
</feature>
<evidence type="ECO:0000256" key="10">
    <source>
        <dbReference type="ARBA" id="ARBA00023065"/>
    </source>
</evidence>
<keyword evidence="10 12" id="KW-0406">Ion transport</keyword>
<evidence type="ECO:0000256" key="13">
    <source>
        <dbReference type="PIRSR" id="PIRSR006247-1"/>
    </source>
</evidence>
<keyword evidence="9 14" id="KW-1133">Transmembrane helix</keyword>
<feature type="binding site" evidence="13">
    <location>
        <position position="431"/>
    </location>
    <ligand>
        <name>K(+)</name>
        <dbReference type="ChEBI" id="CHEBI:29103"/>
    </ligand>
</feature>
<evidence type="ECO:0000313" key="15">
    <source>
        <dbReference type="EMBL" id="MXR37002.1"/>
    </source>
</evidence>
<dbReference type="AlphaFoldDB" id="A0A845BL37"/>
<evidence type="ECO:0000256" key="11">
    <source>
        <dbReference type="ARBA" id="ARBA00023136"/>
    </source>
</evidence>
<comment type="caution">
    <text evidence="15">The sequence shown here is derived from an EMBL/GenBank/DDBJ whole genome shotgun (WGS) entry which is preliminary data.</text>
</comment>
<keyword evidence="6 12" id="KW-0633">Potassium transport</keyword>
<keyword evidence="8 12" id="KW-0630">Potassium</keyword>
<evidence type="ECO:0000256" key="4">
    <source>
        <dbReference type="ARBA" id="ARBA00022475"/>
    </source>
</evidence>
<evidence type="ECO:0000313" key="16">
    <source>
        <dbReference type="Proteomes" id="UP000467214"/>
    </source>
</evidence>
<comment type="subcellular location">
    <subcellularLocation>
        <location evidence="1 12">Cell inner membrane</location>
        <topology evidence="1 12">Multi-pass membrane protein</topology>
    </subcellularLocation>
</comment>
<feature type="binding site" evidence="13">
    <location>
        <position position="217"/>
    </location>
    <ligand>
        <name>K(+)</name>
        <dbReference type="ChEBI" id="CHEBI:29103"/>
    </ligand>
</feature>
<evidence type="ECO:0000256" key="5">
    <source>
        <dbReference type="ARBA" id="ARBA00022519"/>
    </source>
</evidence>
<dbReference type="PIRSF" id="PIRSF006247">
    <property type="entry name" value="TrkH"/>
    <property type="match status" value="1"/>
</dbReference>
<keyword evidence="4 12" id="KW-1003">Cell membrane</keyword>
<comment type="similarity">
    <text evidence="2 12">Belongs to the TrkH potassium transport family.</text>
</comment>
<feature type="transmembrane region" description="Helical" evidence="14">
    <location>
        <begin position="36"/>
        <end position="55"/>
    </location>
</feature>
<dbReference type="GO" id="GO:0005886">
    <property type="term" value="C:plasma membrane"/>
    <property type="evidence" value="ECO:0007669"/>
    <property type="project" value="UniProtKB-SubCell"/>
</dbReference>
<keyword evidence="11 12" id="KW-0472">Membrane</keyword>
<proteinExistence type="inferred from homology"/>
<name>A0A845BL37_9NEIS</name>
<keyword evidence="3 12" id="KW-0813">Transport</keyword>
<evidence type="ECO:0000256" key="2">
    <source>
        <dbReference type="ARBA" id="ARBA00009137"/>
    </source>
</evidence>
<accession>A0A845BL37</accession>
<dbReference type="PANTHER" id="PTHR32024:SF2">
    <property type="entry name" value="TRK SYSTEM POTASSIUM UPTAKE PROTEIN TRKG-RELATED"/>
    <property type="match status" value="1"/>
</dbReference>
<dbReference type="EMBL" id="WSSB01000006">
    <property type="protein sequence ID" value="MXR37002.1"/>
    <property type="molecule type" value="Genomic_DNA"/>
</dbReference>
<feature type="transmembrane region" description="Helical" evidence="14">
    <location>
        <begin position="237"/>
        <end position="257"/>
    </location>
</feature>
<gene>
    <name evidence="15" type="ORF">GQF02_08460</name>
</gene>
<feature type="transmembrane region" description="Helical" evidence="14">
    <location>
        <begin position="12"/>
        <end position="30"/>
    </location>
</feature>
<dbReference type="GO" id="GO:0015379">
    <property type="term" value="F:potassium:chloride symporter activity"/>
    <property type="evidence" value="ECO:0007669"/>
    <property type="project" value="InterPro"/>
</dbReference>
<keyword evidence="13" id="KW-0479">Metal-binding</keyword>
<protein>
    <recommendedName>
        <fullName evidence="12">Trk system potassium uptake protein</fullName>
    </recommendedName>
</protein>
<organism evidence="15 16">
    <name type="scientific">Craterilacuibacter sinensis</name>
    <dbReference type="NCBI Taxonomy" id="2686017"/>
    <lineage>
        <taxon>Bacteria</taxon>
        <taxon>Pseudomonadati</taxon>
        <taxon>Pseudomonadota</taxon>
        <taxon>Betaproteobacteria</taxon>
        <taxon>Neisseriales</taxon>
        <taxon>Neisseriaceae</taxon>
        <taxon>Craterilacuibacter</taxon>
    </lineage>
</organism>
<keyword evidence="16" id="KW-1185">Reference proteome</keyword>
<evidence type="ECO:0000256" key="14">
    <source>
        <dbReference type="SAM" id="Phobius"/>
    </source>
</evidence>
<feature type="transmembrane region" description="Helical" evidence="14">
    <location>
        <begin position="389"/>
        <end position="412"/>
    </location>
</feature>
<evidence type="ECO:0000256" key="12">
    <source>
        <dbReference type="PIRNR" id="PIRNR006247"/>
    </source>
</evidence>
<evidence type="ECO:0000256" key="6">
    <source>
        <dbReference type="ARBA" id="ARBA00022538"/>
    </source>
</evidence>
<evidence type="ECO:0000256" key="7">
    <source>
        <dbReference type="ARBA" id="ARBA00022692"/>
    </source>
</evidence>
<dbReference type="GO" id="GO:0046872">
    <property type="term" value="F:metal ion binding"/>
    <property type="evidence" value="ECO:0007669"/>
    <property type="project" value="UniProtKB-KW"/>
</dbReference>
<feature type="transmembrane region" description="Helical" evidence="14">
    <location>
        <begin position="269"/>
        <end position="291"/>
    </location>
</feature>
<reference evidence="15 16" key="1">
    <citation type="submission" date="2019-12" db="EMBL/GenBank/DDBJ databases">
        <title>Neisseriaceae gen. nov. sp. Genome sequencing and assembly.</title>
        <authorList>
            <person name="Liu Z."/>
            <person name="Li A."/>
        </authorList>
    </citation>
    <scope>NUCLEOTIDE SEQUENCE [LARGE SCALE GENOMIC DNA]</scope>
    <source>
        <strain evidence="15 16">B2N2-7</strain>
    </source>
</reference>
<dbReference type="Pfam" id="PF02386">
    <property type="entry name" value="TrkH"/>
    <property type="match status" value="1"/>
</dbReference>
<feature type="transmembrane region" description="Helical" evidence="14">
    <location>
        <begin position="451"/>
        <end position="479"/>
    </location>
</feature>
<feature type="transmembrane region" description="Helical" evidence="14">
    <location>
        <begin position="130"/>
        <end position="150"/>
    </location>
</feature>
<dbReference type="Proteomes" id="UP000467214">
    <property type="component" value="Unassembled WGS sequence"/>
</dbReference>
<dbReference type="InterPro" id="IPR003445">
    <property type="entry name" value="Cat_transpt"/>
</dbReference>
<evidence type="ECO:0000256" key="8">
    <source>
        <dbReference type="ARBA" id="ARBA00022958"/>
    </source>
</evidence>
<comment type="function">
    <text evidence="12">Low-affinity potassium transport system. Interacts with Trk system potassium uptake protein TrkA.</text>
</comment>
<feature type="binding site" evidence="13">
    <location>
        <position position="108"/>
    </location>
    <ligand>
        <name>K(+)</name>
        <dbReference type="ChEBI" id="CHEBI:29103"/>
    </ligand>
</feature>
<evidence type="ECO:0000256" key="3">
    <source>
        <dbReference type="ARBA" id="ARBA00022448"/>
    </source>
</evidence>
<keyword evidence="5 12" id="KW-0997">Cell inner membrane</keyword>
<dbReference type="InterPro" id="IPR004772">
    <property type="entry name" value="TrkH"/>
</dbReference>
<evidence type="ECO:0000256" key="1">
    <source>
        <dbReference type="ARBA" id="ARBA00004429"/>
    </source>
</evidence>
<dbReference type="PANTHER" id="PTHR32024">
    <property type="entry name" value="TRK SYSTEM POTASSIUM UPTAKE PROTEIN TRKG-RELATED"/>
    <property type="match status" value="1"/>
</dbReference>